<dbReference type="STRING" id="747525.W4JTH1"/>
<evidence type="ECO:0000313" key="3">
    <source>
        <dbReference type="Proteomes" id="UP000030671"/>
    </source>
</evidence>
<dbReference type="GeneID" id="20671412"/>
<dbReference type="PROSITE" id="PS51471">
    <property type="entry name" value="FE2OG_OXY"/>
    <property type="match status" value="1"/>
</dbReference>
<dbReference type="GO" id="GO:0006307">
    <property type="term" value="P:DNA alkylation repair"/>
    <property type="evidence" value="ECO:0007669"/>
    <property type="project" value="InterPro"/>
</dbReference>
<dbReference type="GO" id="GO:0051213">
    <property type="term" value="F:dioxygenase activity"/>
    <property type="evidence" value="ECO:0007669"/>
    <property type="project" value="InterPro"/>
</dbReference>
<gene>
    <name evidence="2" type="ORF">HETIRDRAFT_328365</name>
</gene>
<dbReference type="PANTHER" id="PTHR31212">
    <property type="entry name" value="ALPHA-KETOGLUTARATE-DEPENDENT DIOXYGENASE ALKB HOMOLOG 3"/>
    <property type="match status" value="1"/>
</dbReference>
<accession>W4JTH1</accession>
<keyword evidence="3" id="KW-1185">Reference proteome</keyword>
<protein>
    <recommendedName>
        <fullName evidence="1">Fe2OG dioxygenase domain-containing protein</fullName>
    </recommendedName>
</protein>
<organism evidence="2 3">
    <name type="scientific">Heterobasidion irregulare (strain TC 32-1)</name>
    <dbReference type="NCBI Taxonomy" id="747525"/>
    <lineage>
        <taxon>Eukaryota</taxon>
        <taxon>Fungi</taxon>
        <taxon>Dikarya</taxon>
        <taxon>Basidiomycota</taxon>
        <taxon>Agaricomycotina</taxon>
        <taxon>Agaricomycetes</taxon>
        <taxon>Russulales</taxon>
        <taxon>Bondarzewiaceae</taxon>
        <taxon>Heterobasidion</taxon>
        <taxon>Heterobasidion annosum species complex</taxon>
    </lineage>
</organism>
<dbReference type="OrthoDB" id="445341at2759"/>
<dbReference type="HOGENOM" id="CLU_054792_0_0_1"/>
<dbReference type="RefSeq" id="XP_009551632.1">
    <property type="nucleotide sequence ID" value="XM_009553337.1"/>
</dbReference>
<dbReference type="InterPro" id="IPR037151">
    <property type="entry name" value="AlkB-like_sf"/>
</dbReference>
<dbReference type="InterPro" id="IPR032854">
    <property type="entry name" value="ALKBH3"/>
</dbReference>
<evidence type="ECO:0000259" key="1">
    <source>
        <dbReference type="PROSITE" id="PS51471"/>
    </source>
</evidence>
<dbReference type="InterPro" id="IPR005123">
    <property type="entry name" value="Oxoglu/Fe-dep_dioxygenase_dom"/>
</dbReference>
<proteinExistence type="predicted"/>
<dbReference type="InParanoid" id="W4JTH1"/>
<sequence length="295" mass="32987">MSKDQQTSSGDIGKIGEGDTSLVLDILPEDLCAIAFENLRKEVQWHTMLHRGGEVPRLVAVEGAVDIDGSFPIYRHPTDFTPPLEPFSSTVSLIRQHVEKALNHPVNHVLIQHYRTGADYISEHSDKTVDVVRGSNIVNVSLGAQRTMFLRTKKEKDPAAATPRITQRIPLPHNSMFVMGLDTNNKWMHSIHTDKRPMKTKSPAEQFQGGERISLTFRHIGTFLTKGEKKIWGQGAKSKTKNEARPVVNGGEEAEKLLAAFGRENHESTFVWDDHYGQGFDVLHFTKHPGGEVVN</sequence>
<dbReference type="Gene3D" id="2.60.120.590">
    <property type="entry name" value="Alpha-ketoglutarate-dependent dioxygenase AlkB-like"/>
    <property type="match status" value="1"/>
</dbReference>
<dbReference type="Proteomes" id="UP000030671">
    <property type="component" value="Unassembled WGS sequence"/>
</dbReference>
<dbReference type="Pfam" id="PF13532">
    <property type="entry name" value="2OG-FeII_Oxy_2"/>
    <property type="match status" value="1"/>
</dbReference>
<dbReference type="KEGG" id="hir:HETIRDRAFT_328365"/>
<evidence type="ECO:0000313" key="2">
    <source>
        <dbReference type="EMBL" id="ETW76759.1"/>
    </source>
</evidence>
<reference evidence="2 3" key="1">
    <citation type="journal article" date="2012" name="New Phytol.">
        <title>Insight into trade-off between wood decay and parasitism from the genome of a fungal forest pathogen.</title>
        <authorList>
            <person name="Olson A."/>
            <person name="Aerts A."/>
            <person name="Asiegbu F."/>
            <person name="Belbahri L."/>
            <person name="Bouzid O."/>
            <person name="Broberg A."/>
            <person name="Canback B."/>
            <person name="Coutinho P.M."/>
            <person name="Cullen D."/>
            <person name="Dalman K."/>
            <person name="Deflorio G."/>
            <person name="van Diepen L.T."/>
            <person name="Dunand C."/>
            <person name="Duplessis S."/>
            <person name="Durling M."/>
            <person name="Gonthier P."/>
            <person name="Grimwood J."/>
            <person name="Fossdal C.G."/>
            <person name="Hansson D."/>
            <person name="Henrissat B."/>
            <person name="Hietala A."/>
            <person name="Himmelstrand K."/>
            <person name="Hoffmeister D."/>
            <person name="Hogberg N."/>
            <person name="James T.Y."/>
            <person name="Karlsson M."/>
            <person name="Kohler A."/>
            <person name="Kues U."/>
            <person name="Lee Y.H."/>
            <person name="Lin Y.C."/>
            <person name="Lind M."/>
            <person name="Lindquist E."/>
            <person name="Lombard V."/>
            <person name="Lucas S."/>
            <person name="Lunden K."/>
            <person name="Morin E."/>
            <person name="Murat C."/>
            <person name="Park J."/>
            <person name="Raffaello T."/>
            <person name="Rouze P."/>
            <person name="Salamov A."/>
            <person name="Schmutz J."/>
            <person name="Solheim H."/>
            <person name="Stahlberg J."/>
            <person name="Velez H."/>
            <person name="de Vries R.P."/>
            <person name="Wiebenga A."/>
            <person name="Woodward S."/>
            <person name="Yakovlev I."/>
            <person name="Garbelotto M."/>
            <person name="Martin F."/>
            <person name="Grigoriev I.V."/>
            <person name="Stenlid J."/>
        </authorList>
    </citation>
    <scope>NUCLEOTIDE SEQUENCE [LARGE SCALE GENOMIC DNA]</scope>
    <source>
        <strain evidence="2 3">TC 32-1</strain>
    </source>
</reference>
<dbReference type="PANTHER" id="PTHR31212:SF5">
    <property type="entry name" value="ISOCHORISMATASE FAMILY PROTEIN FAMILY (AFU_ORTHOLOGUE AFUA_3G14500)"/>
    <property type="match status" value="1"/>
</dbReference>
<name>W4JTH1_HETIT</name>
<feature type="domain" description="Fe2OG dioxygenase" evidence="1">
    <location>
        <begin position="105"/>
        <end position="221"/>
    </location>
</feature>
<dbReference type="SUPFAM" id="SSF51197">
    <property type="entry name" value="Clavaminate synthase-like"/>
    <property type="match status" value="1"/>
</dbReference>
<dbReference type="eggNOG" id="ENOG502QRZN">
    <property type="taxonomic scope" value="Eukaryota"/>
</dbReference>
<dbReference type="InterPro" id="IPR027450">
    <property type="entry name" value="AlkB-like"/>
</dbReference>
<dbReference type="AlphaFoldDB" id="W4JTH1"/>
<dbReference type="EMBL" id="KI925464">
    <property type="protein sequence ID" value="ETW76759.1"/>
    <property type="molecule type" value="Genomic_DNA"/>
</dbReference>